<dbReference type="EMBL" id="JADQDF010000001">
    <property type="protein sequence ID" value="MBW0126756.1"/>
    <property type="molecule type" value="Genomic_DNA"/>
</dbReference>
<evidence type="ECO:0000313" key="2">
    <source>
        <dbReference type="EMBL" id="MBW0126756.1"/>
    </source>
</evidence>
<sequence>MSTVAPVTPFLTAPGEGESLWFLDALASVKASAASTGSAVSITEFRAPRGHGSPLHLHRDEAEWWYVLEGELAVWADGTLVEAAAGAFVFGPPALPHTFEVVSDEARFLLGTAPGGFDRFLRAASVPATAPTLPPAGGALPDPAELAALAAGFGVEILGPPGIPTP</sequence>
<dbReference type="InterPro" id="IPR013096">
    <property type="entry name" value="Cupin_2"/>
</dbReference>
<evidence type="ECO:0000259" key="1">
    <source>
        <dbReference type="Pfam" id="PF07883"/>
    </source>
</evidence>
<reference evidence="2 3" key="1">
    <citation type="submission" date="2020-11" db="EMBL/GenBank/DDBJ databases">
        <title>Pseudonocardia abyssalis sp. nov. and Pseudonocardia oceani sp. nov., description and phylogenomic analysis of two novel actinomycetes isolated from the deep Southern Ocean.</title>
        <authorList>
            <person name="Parra J."/>
        </authorList>
    </citation>
    <scope>NUCLEOTIDE SEQUENCE [LARGE SCALE GENOMIC DNA]</scope>
    <source>
        <strain evidence="3">KRD185</strain>
    </source>
</reference>
<feature type="domain" description="Cupin type-2" evidence="1">
    <location>
        <begin position="48"/>
        <end position="106"/>
    </location>
</feature>
<dbReference type="Proteomes" id="UP000694300">
    <property type="component" value="Unassembled WGS sequence"/>
</dbReference>
<organism evidence="2 3">
    <name type="scientific">Pseudonocardia oceani</name>
    <dbReference type="NCBI Taxonomy" id="2792013"/>
    <lineage>
        <taxon>Bacteria</taxon>
        <taxon>Bacillati</taxon>
        <taxon>Actinomycetota</taxon>
        <taxon>Actinomycetes</taxon>
        <taxon>Pseudonocardiales</taxon>
        <taxon>Pseudonocardiaceae</taxon>
        <taxon>Pseudonocardia</taxon>
    </lineage>
</organism>
<name>A0ABS6U3E8_9PSEU</name>
<dbReference type="PANTHER" id="PTHR36440">
    <property type="entry name" value="PUTATIVE (AFU_ORTHOLOGUE AFUA_8G07350)-RELATED"/>
    <property type="match status" value="1"/>
</dbReference>
<dbReference type="RefSeq" id="WP_218595213.1">
    <property type="nucleotide sequence ID" value="NZ_JADQDF010000001.1"/>
</dbReference>
<proteinExistence type="predicted"/>
<gene>
    <name evidence="2" type="ORF">I4I82_03565</name>
</gene>
<accession>A0ABS6U3E8</accession>
<dbReference type="PANTHER" id="PTHR36440:SF1">
    <property type="entry name" value="PUTATIVE (AFU_ORTHOLOGUE AFUA_8G07350)-RELATED"/>
    <property type="match status" value="1"/>
</dbReference>
<dbReference type="Pfam" id="PF07883">
    <property type="entry name" value="Cupin_2"/>
    <property type="match status" value="1"/>
</dbReference>
<keyword evidence="3" id="KW-1185">Reference proteome</keyword>
<evidence type="ECO:0000313" key="3">
    <source>
        <dbReference type="Proteomes" id="UP000694300"/>
    </source>
</evidence>
<dbReference type="CDD" id="cd02215">
    <property type="entry name" value="cupin_QDO_N_C"/>
    <property type="match status" value="1"/>
</dbReference>
<comment type="caution">
    <text evidence="2">The sequence shown here is derived from an EMBL/GenBank/DDBJ whole genome shotgun (WGS) entry which is preliminary data.</text>
</comment>
<dbReference type="InterPro" id="IPR053146">
    <property type="entry name" value="QDO-like"/>
</dbReference>
<protein>
    <submittedName>
        <fullName evidence="2">Quercetin 2,3-dioxygenase</fullName>
    </submittedName>
</protein>